<dbReference type="AlphaFoldDB" id="A0A4Y3ULX5"/>
<keyword evidence="2" id="KW-1185">Reference proteome</keyword>
<evidence type="ECO:0000313" key="1">
    <source>
        <dbReference type="EMBL" id="TQM90957.1"/>
    </source>
</evidence>
<dbReference type="Proteomes" id="UP000319804">
    <property type="component" value="Unassembled WGS sequence"/>
</dbReference>
<sequence length="184" mass="20259">MTHEDFADLPTGVRYEQVKMLVLATERGDSTLTTSWIADRLAEIPASYDEYLAVREREATRVSIPEADTERMVVQALRSERRAAAAADGWLERAREDADFDWAGVARLVDADEDVLRRRAGAPINGKLPRVNVRGGLPMSAAAAALGISRATLYQWIEKGKVDQVVLDGRKVIATDANGKPIVR</sequence>
<comment type="caution">
    <text evidence="1">The sequence shown here is derived from an EMBL/GenBank/DDBJ whole genome shotgun (WGS) entry which is preliminary data.</text>
</comment>
<reference evidence="1 2" key="1">
    <citation type="submission" date="2019-06" db="EMBL/GenBank/DDBJ databases">
        <title>Sequencing the genomes of 1000 actinobacteria strains.</title>
        <authorList>
            <person name="Klenk H.-P."/>
        </authorList>
    </citation>
    <scope>NUCLEOTIDE SEQUENCE [LARGE SCALE GENOMIC DNA]</scope>
    <source>
        <strain evidence="1 2">DSM 20427</strain>
    </source>
</reference>
<evidence type="ECO:0000313" key="2">
    <source>
        <dbReference type="Proteomes" id="UP000319804"/>
    </source>
</evidence>
<dbReference type="RefSeq" id="WP_141380421.1">
    <property type="nucleotide sequence ID" value="NZ_BJNA01000023.1"/>
</dbReference>
<dbReference type="EMBL" id="VFPS01000006">
    <property type="protein sequence ID" value="TQM90957.1"/>
    <property type="molecule type" value="Genomic_DNA"/>
</dbReference>
<proteinExistence type="predicted"/>
<accession>A0A4Y3ULX5</accession>
<name>A0A4Y3ULX5_9MICO</name>
<protein>
    <recommendedName>
        <fullName evidence="3">Excisionase family DNA binding protein</fullName>
    </recommendedName>
</protein>
<evidence type="ECO:0008006" key="3">
    <source>
        <dbReference type="Google" id="ProtNLM"/>
    </source>
</evidence>
<organism evidence="1 2">
    <name type="scientific">Microbacterium lacticum</name>
    <dbReference type="NCBI Taxonomy" id="33885"/>
    <lineage>
        <taxon>Bacteria</taxon>
        <taxon>Bacillati</taxon>
        <taxon>Actinomycetota</taxon>
        <taxon>Actinomycetes</taxon>
        <taxon>Micrococcales</taxon>
        <taxon>Microbacteriaceae</taxon>
        <taxon>Microbacterium</taxon>
    </lineage>
</organism>
<gene>
    <name evidence="1" type="ORF">FHX68_2811</name>
</gene>